<sequence length="185" mass="21826">MDKSDQEYVQEKIDKFLDDECLIHNIKRYLRVHIIKSLKKTNNRKLNLLENERIAIILRLIHEFLNYYEINNTCAMLEEEFNEIFQMNINESSGESNELGILNDSLECNTKIESLLKYKLSSEKCEIDEVTNIALIEASNCIESLQNEIKTLHNIYFEQVNAAREIMERKVSDIEKLYLESISKK</sequence>
<dbReference type="RefSeq" id="XP_028875999.1">
    <property type="nucleotide sequence ID" value="XM_029019998.1"/>
</dbReference>
<dbReference type="OrthoDB" id="337720at2759"/>
<dbReference type="VEuPathDB" id="CryptoDB:cubi_02986"/>
<name>A0A1J4MKZ1_9CRYT</name>
<accession>A0A1J4MKZ1</accession>
<protein>
    <recommendedName>
        <fullName evidence="3">LisH domain-containing protein</fullName>
    </recommendedName>
</protein>
<comment type="caution">
    <text evidence="1">The sequence shown here is derived from an EMBL/GenBank/DDBJ whole genome shotgun (WGS) entry which is preliminary data.</text>
</comment>
<gene>
    <name evidence="1" type="ORF">cubi_02986</name>
</gene>
<evidence type="ECO:0008006" key="3">
    <source>
        <dbReference type="Google" id="ProtNLM"/>
    </source>
</evidence>
<keyword evidence="2" id="KW-1185">Reference proteome</keyword>
<reference evidence="1 2" key="1">
    <citation type="submission" date="2016-10" db="EMBL/GenBank/DDBJ databases">
        <title>Reductive evolution of mitochondrial metabolism and differential evolution of invasion-related proteins in Cryptosporidium.</title>
        <authorList>
            <person name="Liu S."/>
            <person name="Roellig D.M."/>
            <person name="Guo Y."/>
            <person name="Li N."/>
            <person name="Frace M.A."/>
            <person name="Tang K."/>
            <person name="Zhang L."/>
            <person name="Feng Y."/>
            <person name="Xiao L."/>
        </authorList>
    </citation>
    <scope>NUCLEOTIDE SEQUENCE [LARGE SCALE GENOMIC DNA]</scope>
    <source>
        <strain evidence="1">39726</strain>
    </source>
</reference>
<dbReference type="EMBL" id="LRBP01000008">
    <property type="protein sequence ID" value="OII74854.1"/>
    <property type="molecule type" value="Genomic_DNA"/>
</dbReference>
<dbReference type="Proteomes" id="UP000186176">
    <property type="component" value="Unassembled WGS sequence"/>
</dbReference>
<evidence type="ECO:0000313" key="1">
    <source>
        <dbReference type="EMBL" id="OII74854.1"/>
    </source>
</evidence>
<dbReference type="GeneID" id="39979777"/>
<organism evidence="1 2">
    <name type="scientific">Cryptosporidium ubiquitum</name>
    <dbReference type="NCBI Taxonomy" id="857276"/>
    <lineage>
        <taxon>Eukaryota</taxon>
        <taxon>Sar</taxon>
        <taxon>Alveolata</taxon>
        <taxon>Apicomplexa</taxon>
        <taxon>Conoidasida</taxon>
        <taxon>Coccidia</taxon>
        <taxon>Eucoccidiorida</taxon>
        <taxon>Eimeriorina</taxon>
        <taxon>Cryptosporidiidae</taxon>
        <taxon>Cryptosporidium</taxon>
    </lineage>
</organism>
<evidence type="ECO:0000313" key="2">
    <source>
        <dbReference type="Proteomes" id="UP000186176"/>
    </source>
</evidence>
<dbReference type="AlphaFoldDB" id="A0A1J4MKZ1"/>
<proteinExistence type="predicted"/>